<accession>A0ABT9ZX80</accession>
<reference evidence="1 2" key="1">
    <citation type="submission" date="2023-07" db="EMBL/GenBank/DDBJ databases">
        <title>Genomic Encyclopedia of Type Strains, Phase IV (KMG-IV): sequencing the most valuable type-strain genomes for metagenomic binning, comparative biology and taxonomic classification.</title>
        <authorList>
            <person name="Goeker M."/>
        </authorList>
    </citation>
    <scope>NUCLEOTIDE SEQUENCE [LARGE SCALE GENOMIC DNA]</scope>
    <source>
        <strain evidence="1 2">DSM 9768</strain>
    </source>
</reference>
<evidence type="ECO:0000313" key="2">
    <source>
        <dbReference type="Proteomes" id="UP001230005"/>
    </source>
</evidence>
<proteinExistence type="predicted"/>
<dbReference type="RefSeq" id="WP_307327011.1">
    <property type="nucleotide sequence ID" value="NZ_JAUSUG010000012.1"/>
</dbReference>
<keyword evidence="2" id="KW-1185">Reference proteome</keyword>
<comment type="caution">
    <text evidence="1">The sequence shown here is derived from an EMBL/GenBank/DDBJ whole genome shotgun (WGS) entry which is preliminary data.</text>
</comment>
<dbReference type="EMBL" id="JAUSUG010000012">
    <property type="protein sequence ID" value="MDQ0255831.1"/>
    <property type="molecule type" value="Genomic_DNA"/>
</dbReference>
<name>A0ABT9ZX80_9BACI</name>
<gene>
    <name evidence="1" type="ORF">J2S74_003213</name>
</gene>
<protein>
    <submittedName>
        <fullName evidence="1">Uncharacterized protein</fullName>
    </submittedName>
</protein>
<organism evidence="1 2">
    <name type="scientific">Evansella vedderi</name>
    <dbReference type="NCBI Taxonomy" id="38282"/>
    <lineage>
        <taxon>Bacteria</taxon>
        <taxon>Bacillati</taxon>
        <taxon>Bacillota</taxon>
        <taxon>Bacilli</taxon>
        <taxon>Bacillales</taxon>
        <taxon>Bacillaceae</taxon>
        <taxon>Evansella</taxon>
    </lineage>
</organism>
<sequence>MKKIVIVSSKDRNAVYAQLPKHLRSIPFVPFNLGPSGGDSESSPFSWDSISNLFMSYDHIIIFYPLYSNDQLHQGKEKHLWELLLLLFWKGALTYRKTLSLYKNKSIIPLEGSFPLDTEFWTEQKEDLTKAGKSLKSVTSIQKIPISKDYSAEKWASIYFRWLHTFTKKVITIKDYGSVFPFRVVGAPPPLLVLKKNDSIKEKDICEFVIQGGFLNKESSSEKPLGRFWFVVSPDKKFLYTALIHFKPALPWFVYLLSQGWIHGLVMKRFGSYVLKLSNR</sequence>
<dbReference type="Proteomes" id="UP001230005">
    <property type="component" value="Unassembled WGS sequence"/>
</dbReference>
<evidence type="ECO:0000313" key="1">
    <source>
        <dbReference type="EMBL" id="MDQ0255831.1"/>
    </source>
</evidence>